<dbReference type="HOGENOM" id="CLU_1666247_0_0_6"/>
<proteinExistence type="predicted"/>
<dbReference type="STRING" id="498211.CJA_0126"/>
<protein>
    <submittedName>
        <fullName evidence="1">Uncharacterized protein</fullName>
    </submittedName>
</protein>
<dbReference type="AlphaFoldDB" id="B3PFL0"/>
<evidence type="ECO:0000313" key="2">
    <source>
        <dbReference type="Proteomes" id="UP000001036"/>
    </source>
</evidence>
<dbReference type="Proteomes" id="UP000001036">
    <property type="component" value="Chromosome"/>
</dbReference>
<evidence type="ECO:0000313" key="1">
    <source>
        <dbReference type="EMBL" id="ACE86018.1"/>
    </source>
</evidence>
<gene>
    <name evidence="1" type="ordered locus">CJA_0126</name>
</gene>
<reference evidence="1 2" key="1">
    <citation type="journal article" date="2008" name="J. Bacteriol.">
        <title>Insights into plant cell wall degradation from the genome sequence of the soil bacterium Cellvibrio japonicus.</title>
        <authorList>
            <person name="Deboy R.T."/>
            <person name="Mongodin E.F."/>
            <person name="Fouts D.E."/>
            <person name="Tailford L.E."/>
            <person name="Khouri H."/>
            <person name="Emerson J.B."/>
            <person name="Mohamoud Y."/>
            <person name="Watkins K."/>
            <person name="Henrissat B."/>
            <person name="Gilbert H.J."/>
            <person name="Nelson K.E."/>
        </authorList>
    </citation>
    <scope>NUCLEOTIDE SEQUENCE [LARGE SCALE GENOMIC DNA]</scope>
    <source>
        <strain evidence="1 2">Ueda107</strain>
    </source>
</reference>
<dbReference type="EMBL" id="CP000934">
    <property type="protein sequence ID" value="ACE86018.1"/>
    <property type="molecule type" value="Genomic_DNA"/>
</dbReference>
<keyword evidence="2" id="KW-1185">Reference proteome</keyword>
<accession>B3PFL0</accession>
<sequence>MCFLPVSGIPELSLRTLLVLGALLAFSHIGYADENQLDSPGQSITLESQQSYEGTCSKLVIAGDDYTSACGTSLVVLTMSNGSVSITLQRGDQFLGLYGAQAHRHYYNIHGAMVSETDALPLQGYCEMIIAMNGSSALICQMTDETAAPWEIRFAERR</sequence>
<dbReference type="RefSeq" id="WP_012485809.1">
    <property type="nucleotide sequence ID" value="NC_010995.1"/>
</dbReference>
<organism evidence="1 2">
    <name type="scientific">Cellvibrio japonicus (strain Ueda107)</name>
    <name type="common">Pseudomonas fluorescens subsp. cellulosa</name>
    <dbReference type="NCBI Taxonomy" id="498211"/>
    <lineage>
        <taxon>Bacteria</taxon>
        <taxon>Pseudomonadati</taxon>
        <taxon>Pseudomonadota</taxon>
        <taxon>Gammaproteobacteria</taxon>
        <taxon>Cellvibrionales</taxon>
        <taxon>Cellvibrionaceae</taxon>
        <taxon>Cellvibrio</taxon>
    </lineage>
</organism>
<dbReference type="KEGG" id="cja:CJA_0126"/>
<name>B3PFL0_CELJU</name>